<keyword evidence="13" id="KW-0245">EGF-like domain</keyword>
<dbReference type="PANTHER" id="PTHR27005:SF394">
    <property type="entry name" value="OS02G0808100 PROTEIN"/>
    <property type="match status" value="1"/>
</dbReference>
<evidence type="ECO:0000256" key="8">
    <source>
        <dbReference type="ARBA" id="ARBA00022840"/>
    </source>
</evidence>
<dbReference type="InterPro" id="IPR017441">
    <property type="entry name" value="Protein_kinase_ATP_BS"/>
</dbReference>
<dbReference type="KEGG" id="taes:123139659"/>
<keyword evidence="12" id="KW-0325">Glycoprotein</keyword>
<evidence type="ECO:0000256" key="9">
    <source>
        <dbReference type="ARBA" id="ARBA00022989"/>
    </source>
</evidence>
<dbReference type="CDD" id="cd14066">
    <property type="entry name" value="STKc_IRAK"/>
    <property type="match status" value="1"/>
</dbReference>
<dbReference type="FunFam" id="3.30.200.20:FF:000043">
    <property type="entry name" value="Wall-associated receptor kinase 2"/>
    <property type="match status" value="1"/>
</dbReference>
<dbReference type="RefSeq" id="XP_044415332.1">
    <property type="nucleotide sequence ID" value="XM_044559397.1"/>
</dbReference>
<keyword evidence="4 15" id="KW-0812">Transmembrane</keyword>
<dbReference type="Gramene" id="TraesCS6B03G1167400.1">
    <property type="protein sequence ID" value="TraesCS6B03G1167400.1.CDS"/>
    <property type="gene ID" value="TraesCS6B03G1167400"/>
</dbReference>
<evidence type="ECO:0000256" key="11">
    <source>
        <dbReference type="ARBA" id="ARBA00023157"/>
    </source>
</evidence>
<dbReference type="Gene3D" id="3.30.200.20">
    <property type="entry name" value="Phosphorylase Kinase, domain 1"/>
    <property type="match status" value="1"/>
</dbReference>
<dbReference type="Gene3D" id="1.10.510.10">
    <property type="entry name" value="Transferase(Phosphotransferase) domain 1"/>
    <property type="match status" value="1"/>
</dbReference>
<organism evidence="19">
    <name type="scientific">Triticum aestivum</name>
    <name type="common">Wheat</name>
    <dbReference type="NCBI Taxonomy" id="4565"/>
    <lineage>
        <taxon>Eukaryota</taxon>
        <taxon>Viridiplantae</taxon>
        <taxon>Streptophyta</taxon>
        <taxon>Embryophyta</taxon>
        <taxon>Tracheophyta</taxon>
        <taxon>Spermatophyta</taxon>
        <taxon>Magnoliopsida</taxon>
        <taxon>Liliopsida</taxon>
        <taxon>Poales</taxon>
        <taxon>Poaceae</taxon>
        <taxon>BOP clade</taxon>
        <taxon>Pooideae</taxon>
        <taxon>Triticodae</taxon>
        <taxon>Triticeae</taxon>
        <taxon>Triticinae</taxon>
        <taxon>Triticum</taxon>
    </lineage>
</organism>
<dbReference type="Pfam" id="PF13947">
    <property type="entry name" value="GUB_WAK_bind"/>
    <property type="match status" value="1"/>
</dbReference>
<dbReference type="STRING" id="4565.A0A3B6PSC4"/>
<dbReference type="Pfam" id="PF07714">
    <property type="entry name" value="PK_Tyr_Ser-Thr"/>
    <property type="match status" value="1"/>
</dbReference>
<dbReference type="PROSITE" id="PS00108">
    <property type="entry name" value="PROTEIN_KINASE_ST"/>
    <property type="match status" value="1"/>
</dbReference>
<dbReference type="GO" id="GO:0005524">
    <property type="term" value="F:ATP binding"/>
    <property type="evidence" value="ECO:0007669"/>
    <property type="project" value="UniProtKB-UniRule"/>
</dbReference>
<keyword evidence="11" id="KW-1015">Disulfide bond</keyword>
<keyword evidence="9 15" id="KW-1133">Transmembrane helix</keyword>
<evidence type="ECO:0000313" key="19">
    <source>
        <dbReference type="EnsemblPlants" id="TraesCS6B02G414200.1"/>
    </source>
</evidence>
<dbReference type="Gene3D" id="2.10.25.10">
    <property type="entry name" value="Laminin"/>
    <property type="match status" value="1"/>
</dbReference>
<evidence type="ECO:0000256" key="15">
    <source>
        <dbReference type="SAM" id="Phobius"/>
    </source>
</evidence>
<dbReference type="PANTHER" id="PTHR27005">
    <property type="entry name" value="WALL-ASSOCIATED RECEPTOR KINASE-LIKE 21"/>
    <property type="match status" value="1"/>
</dbReference>
<comment type="caution">
    <text evidence="13">Lacks conserved residue(s) required for the propagation of feature annotation.</text>
</comment>
<dbReference type="PaxDb" id="4565-Traes_6BL_4622D0614.1"/>
<evidence type="ECO:0000256" key="4">
    <source>
        <dbReference type="ARBA" id="ARBA00022692"/>
    </source>
</evidence>
<dbReference type="SMART" id="SM00220">
    <property type="entry name" value="S_TKc"/>
    <property type="match status" value="1"/>
</dbReference>
<dbReference type="PROSITE" id="PS50011">
    <property type="entry name" value="PROTEIN_KINASE_DOM"/>
    <property type="match status" value="1"/>
</dbReference>
<dbReference type="CDD" id="cd00054">
    <property type="entry name" value="EGF_CA"/>
    <property type="match status" value="1"/>
</dbReference>
<feature type="signal peptide" evidence="16">
    <location>
        <begin position="1"/>
        <end position="22"/>
    </location>
</feature>
<dbReference type="PROSITE" id="PS50026">
    <property type="entry name" value="EGF_3"/>
    <property type="match status" value="1"/>
</dbReference>
<dbReference type="Gramene" id="TraesKAR6B01G0450110.1">
    <property type="protein sequence ID" value="cds.TraesKAR6B01G0450110.1"/>
    <property type="gene ID" value="TraesKAR6B01G0450110"/>
</dbReference>
<keyword evidence="8 14" id="KW-0067">ATP-binding</keyword>
<evidence type="ECO:0000256" key="6">
    <source>
        <dbReference type="ARBA" id="ARBA00022741"/>
    </source>
</evidence>
<feature type="chain" id="PRO_5043179167" description="Protein kinase domain-containing protein" evidence="16">
    <location>
        <begin position="23"/>
        <end position="765"/>
    </location>
</feature>
<protein>
    <recommendedName>
        <fullName evidence="21">Protein kinase domain-containing protein</fullName>
    </recommendedName>
</protein>
<dbReference type="SMART" id="SM00181">
    <property type="entry name" value="EGF"/>
    <property type="match status" value="2"/>
</dbReference>
<feature type="binding site" evidence="14">
    <location>
        <position position="469"/>
    </location>
    <ligand>
        <name>ATP</name>
        <dbReference type="ChEBI" id="CHEBI:30616"/>
    </ligand>
</feature>
<evidence type="ECO:0000259" key="17">
    <source>
        <dbReference type="PROSITE" id="PS50011"/>
    </source>
</evidence>
<dbReference type="GO" id="GO:0005509">
    <property type="term" value="F:calcium ion binding"/>
    <property type="evidence" value="ECO:0007669"/>
    <property type="project" value="InterPro"/>
</dbReference>
<dbReference type="GO" id="GO:0005886">
    <property type="term" value="C:plasma membrane"/>
    <property type="evidence" value="ECO:0000318"/>
    <property type="project" value="GO_Central"/>
</dbReference>
<comment type="subcellular location">
    <subcellularLocation>
        <location evidence="1">Membrane</location>
        <topology evidence="1">Single-pass type I membrane protein</topology>
    </subcellularLocation>
</comment>
<keyword evidence="7" id="KW-0418">Kinase</keyword>
<evidence type="ECO:0000313" key="20">
    <source>
        <dbReference type="Proteomes" id="UP000019116"/>
    </source>
</evidence>
<dbReference type="FunFam" id="1.10.510.10:FF:000084">
    <property type="entry name" value="Wall-associated receptor kinase 2"/>
    <property type="match status" value="1"/>
</dbReference>
<dbReference type="FunFam" id="2.10.25.10:FF:001134">
    <property type="entry name" value="Putative wall-associated receptor protein kinase family protein"/>
    <property type="match status" value="1"/>
</dbReference>
<keyword evidence="20" id="KW-1185">Reference proteome</keyword>
<dbReference type="GO" id="GO:0030247">
    <property type="term" value="F:polysaccharide binding"/>
    <property type="evidence" value="ECO:0007669"/>
    <property type="project" value="InterPro"/>
</dbReference>
<evidence type="ECO:0000256" key="5">
    <source>
        <dbReference type="ARBA" id="ARBA00022729"/>
    </source>
</evidence>
<dbReference type="InterPro" id="IPR045274">
    <property type="entry name" value="WAK-like"/>
</dbReference>
<dbReference type="SUPFAM" id="SSF57196">
    <property type="entry name" value="EGF/Laminin"/>
    <property type="match status" value="1"/>
</dbReference>
<evidence type="ECO:0000256" key="14">
    <source>
        <dbReference type="PROSITE-ProRule" id="PRU10141"/>
    </source>
</evidence>
<evidence type="ECO:0000259" key="18">
    <source>
        <dbReference type="PROSITE" id="PS50026"/>
    </source>
</evidence>
<evidence type="ECO:0000256" key="7">
    <source>
        <dbReference type="ARBA" id="ARBA00022777"/>
    </source>
</evidence>
<dbReference type="InterPro" id="IPR001881">
    <property type="entry name" value="EGF-like_Ca-bd_dom"/>
</dbReference>
<dbReference type="GO" id="GO:0004674">
    <property type="term" value="F:protein serine/threonine kinase activity"/>
    <property type="evidence" value="ECO:0007669"/>
    <property type="project" value="UniProtKB-KW"/>
</dbReference>
<sequence length="765" mass="85042">MAIALAMPLVLLLLLPVTQASAQEQQQQQPPWQVVRPGCRDKCGNITIPYPFGIGAGCFRDDGRGGFQLECNDTRSTPRLTVTGYGIRITGLSVATSEARAHLKATRRCYDSKGRLVSQSGATFVPLVGSHYLFSQARNRLVTLGCSSLGYFIDVLGYYVSGCMAVCRPQQFTTPGSCTGVACCQSAIPPAVDYYEPFLLDFTKEHRDRDIAFYSNKTTCRYVFLVETKWLSTRYTGDSEYLNWTKDFSVPVILDWAVRNVGSCSAARRNSTDYACQSTLSDCIDSGDGHGYRCNCSKGYEGNPYLQDGCKDIDECKRKEEQSCYGICTNTLGSHTCQCPPGTSGDAMTENGCLPKDNFTLALKVVTGVSVGVFLPFFMSFWLYLGLQKRRLIRTKQKFFELNGGVFLQQQIRNYSDTSKGGGGFKIFTKEELEKATNNFAAGRVLGHGGHGIVYKGVLEDKTVVAVKKSKTTEEVPTKEFAREMFILSQINHKNVVKLLGCCLEVEVPMLVYEFVSNGTLYHYIHGSRGLDSDTGFNTCLRIAVEAAEALAYMHSSASPPILHGDVKTANILLDDKLTAKVSDFGASKLAPTDEAKMATLVQGTCGYLDPEYLMTCRLTDKSDVYSFGVVLLELLTRKKALYFDGPEEDRSLVLCFMMAVKVGQHQDLLDSQVRDEMTIEALEEITHLVMRCLNMSGEERPTMKEVAERLEMLRRYHNHPWAQADANPEEEQSLLAMEPHNVNYKFTQDCVLDFEASSTYSYSL</sequence>
<evidence type="ECO:0000256" key="2">
    <source>
        <dbReference type="ARBA" id="ARBA00022527"/>
    </source>
</evidence>
<evidence type="ECO:0000256" key="13">
    <source>
        <dbReference type="PROSITE-ProRule" id="PRU00076"/>
    </source>
</evidence>
<dbReference type="OrthoDB" id="642521at2759"/>
<gene>
    <name evidence="19" type="primary">LOC123139659</name>
</gene>
<dbReference type="InterPro" id="IPR011009">
    <property type="entry name" value="Kinase-like_dom_sf"/>
</dbReference>
<evidence type="ECO:0000256" key="16">
    <source>
        <dbReference type="SAM" id="SignalP"/>
    </source>
</evidence>
<feature type="domain" description="EGF-like" evidence="18">
    <location>
        <begin position="312"/>
        <end position="349"/>
    </location>
</feature>
<dbReference type="SMR" id="A0A3B6PSC4"/>
<proteinExistence type="predicted"/>
<dbReference type="Proteomes" id="UP000019116">
    <property type="component" value="Chromosome 6B"/>
</dbReference>
<dbReference type="SUPFAM" id="SSF56112">
    <property type="entry name" value="Protein kinase-like (PK-like)"/>
    <property type="match status" value="1"/>
</dbReference>
<name>A0A3B6PSC4_WHEAT</name>
<feature type="domain" description="Protein kinase" evidence="17">
    <location>
        <begin position="440"/>
        <end position="723"/>
    </location>
</feature>
<evidence type="ECO:0000256" key="10">
    <source>
        <dbReference type="ARBA" id="ARBA00023136"/>
    </source>
</evidence>
<evidence type="ECO:0000256" key="3">
    <source>
        <dbReference type="ARBA" id="ARBA00022679"/>
    </source>
</evidence>
<dbReference type="InterPro" id="IPR001245">
    <property type="entry name" value="Ser-Thr/Tyr_kinase_cat_dom"/>
</dbReference>
<dbReference type="InterPro" id="IPR000742">
    <property type="entry name" value="EGF"/>
</dbReference>
<dbReference type="InterPro" id="IPR000719">
    <property type="entry name" value="Prot_kinase_dom"/>
</dbReference>
<evidence type="ECO:0000256" key="1">
    <source>
        <dbReference type="ARBA" id="ARBA00004479"/>
    </source>
</evidence>
<dbReference type="GeneID" id="123139659"/>
<dbReference type="AlphaFoldDB" id="A0A3B6PSC4"/>
<reference evidence="19" key="1">
    <citation type="submission" date="2018-08" db="EMBL/GenBank/DDBJ databases">
        <authorList>
            <person name="Rossello M."/>
        </authorList>
    </citation>
    <scope>NUCLEOTIDE SEQUENCE [LARGE SCALE GENOMIC DNA]</scope>
    <source>
        <strain evidence="19">cv. Chinese Spring</strain>
    </source>
</reference>
<accession>A0A3B6PSC4</accession>
<dbReference type="Gramene" id="TraesWEE_scaffold_004051_01G000400.1">
    <property type="protein sequence ID" value="TraesWEE_scaffold_004051_01G000400.1"/>
    <property type="gene ID" value="TraesWEE_scaffold_004051_01G000400"/>
</dbReference>
<dbReference type="PROSITE" id="PS00107">
    <property type="entry name" value="PROTEIN_KINASE_ATP"/>
    <property type="match status" value="1"/>
</dbReference>
<dbReference type="Gramene" id="TraesCS6B02G414200.1">
    <property type="protein sequence ID" value="TraesCS6B02G414200.1"/>
    <property type="gene ID" value="TraesCS6B02G414200"/>
</dbReference>
<feature type="transmembrane region" description="Helical" evidence="15">
    <location>
        <begin position="361"/>
        <end position="387"/>
    </location>
</feature>
<keyword evidence="2" id="KW-0723">Serine/threonine-protein kinase</keyword>
<keyword evidence="5 16" id="KW-0732">Signal</keyword>
<dbReference type="GO" id="GO:0007166">
    <property type="term" value="P:cell surface receptor signaling pathway"/>
    <property type="evidence" value="ECO:0000318"/>
    <property type="project" value="GO_Central"/>
</dbReference>
<keyword evidence="3" id="KW-0808">Transferase</keyword>
<keyword evidence="10 15" id="KW-0472">Membrane</keyword>
<reference evidence="19" key="2">
    <citation type="submission" date="2018-10" db="UniProtKB">
        <authorList>
            <consortium name="EnsemblPlants"/>
        </authorList>
    </citation>
    <scope>IDENTIFICATION</scope>
</reference>
<dbReference type="InterPro" id="IPR025287">
    <property type="entry name" value="WAK_GUB"/>
</dbReference>
<keyword evidence="6 14" id="KW-0547">Nucleotide-binding</keyword>
<evidence type="ECO:0000256" key="12">
    <source>
        <dbReference type="ARBA" id="ARBA00023180"/>
    </source>
</evidence>
<dbReference type="SMART" id="SM00179">
    <property type="entry name" value="EGF_CA"/>
    <property type="match status" value="1"/>
</dbReference>
<evidence type="ECO:0008006" key="21">
    <source>
        <dbReference type="Google" id="ProtNLM"/>
    </source>
</evidence>
<dbReference type="EnsemblPlants" id="TraesCS6B02G414200.1">
    <property type="protein sequence ID" value="TraesCS6B02G414200.1"/>
    <property type="gene ID" value="TraesCS6B02G414200"/>
</dbReference>
<dbReference type="InterPro" id="IPR008271">
    <property type="entry name" value="Ser/Thr_kinase_AS"/>
</dbReference>